<dbReference type="EMBL" id="WVIE01000001">
    <property type="protein sequence ID" value="NDJ15950.1"/>
    <property type="molecule type" value="Genomic_DNA"/>
</dbReference>
<evidence type="ECO:0000313" key="1">
    <source>
        <dbReference type="EMBL" id="NDJ15950.1"/>
    </source>
</evidence>
<dbReference type="AlphaFoldDB" id="A0A8J8CJV4"/>
<dbReference type="InterPro" id="IPR054053">
    <property type="entry name" value="DUF6887"/>
</dbReference>
<gene>
    <name evidence="1" type="ORF">GS601_01380</name>
</gene>
<comment type="caution">
    <text evidence="1">The sequence shown here is derived from an EMBL/GenBank/DDBJ whole genome shotgun (WGS) entry which is preliminary data.</text>
</comment>
<sequence length="65" mass="7677">MMKPNFKIMSIPELKAYLLENRNDGEAIHAIIEKIHLNPNTQRYSAEDADRLPEIYEEHRKRRGA</sequence>
<keyword evidence="2" id="KW-1185">Reference proteome</keyword>
<organism evidence="1 2">
    <name type="scientific">Myxacorys almedinensis A</name>
    <dbReference type="NCBI Taxonomy" id="2690445"/>
    <lineage>
        <taxon>Bacteria</taxon>
        <taxon>Bacillati</taxon>
        <taxon>Cyanobacteriota</taxon>
        <taxon>Cyanophyceae</taxon>
        <taxon>Leptolyngbyales</taxon>
        <taxon>Leptolyngbyaceae</taxon>
        <taxon>Myxacorys</taxon>
        <taxon>Myxacorys almedinensis</taxon>
    </lineage>
</organism>
<reference evidence="1" key="1">
    <citation type="submission" date="2019-12" db="EMBL/GenBank/DDBJ databases">
        <title>High-Quality draft genome sequences of three cyanobacteria isolated from the limestone walls of the Old Cathedral of Coimbra.</title>
        <authorList>
            <person name="Tiago I."/>
            <person name="Soares F."/>
            <person name="Portugal A."/>
        </authorList>
    </citation>
    <scope>NUCLEOTIDE SEQUENCE</scope>
    <source>
        <strain evidence="1">A</strain>
    </source>
</reference>
<accession>A0A8J8CJV4</accession>
<name>A0A8J8CJV4_9CYAN</name>
<proteinExistence type="predicted"/>
<dbReference type="Pfam" id="PF21826">
    <property type="entry name" value="DUF6887"/>
    <property type="match status" value="1"/>
</dbReference>
<protein>
    <submittedName>
        <fullName evidence="1">Uncharacterized protein</fullName>
    </submittedName>
</protein>
<evidence type="ECO:0000313" key="2">
    <source>
        <dbReference type="Proteomes" id="UP000646053"/>
    </source>
</evidence>
<dbReference type="Proteomes" id="UP000646053">
    <property type="component" value="Unassembled WGS sequence"/>
</dbReference>